<evidence type="ECO:0000256" key="8">
    <source>
        <dbReference type="ARBA" id="ARBA00023002"/>
    </source>
</evidence>
<dbReference type="Pfam" id="PF02910">
    <property type="entry name" value="Succ_DH_flav_C"/>
    <property type="match status" value="1"/>
</dbReference>
<evidence type="ECO:0000256" key="5">
    <source>
        <dbReference type="ARBA" id="ARBA00022630"/>
    </source>
</evidence>
<feature type="non-terminal residue" evidence="11">
    <location>
        <position position="1"/>
    </location>
</feature>
<evidence type="ECO:0000313" key="11">
    <source>
        <dbReference type="EMBL" id="GAI45689.1"/>
    </source>
</evidence>
<dbReference type="UniPathway" id="UPA00253">
    <property type="reaction ID" value="UER00326"/>
</dbReference>
<gene>
    <name evidence="11" type="ORF">S06H3_43407</name>
</gene>
<comment type="cofactor">
    <cofactor evidence="1">
        <name>FAD</name>
        <dbReference type="ChEBI" id="CHEBI:57692"/>
    </cofactor>
</comment>
<evidence type="ECO:0000256" key="2">
    <source>
        <dbReference type="ARBA" id="ARBA00004950"/>
    </source>
</evidence>
<dbReference type="InterPro" id="IPR037099">
    <property type="entry name" value="Fum_R/Succ_DH_flav-like_C_sf"/>
</dbReference>
<comment type="similarity">
    <text evidence="3">Belongs to the FAD-dependent oxidoreductase 2 family. NadB subfamily.</text>
</comment>
<protein>
    <recommendedName>
        <fullName evidence="4">L-aspartate oxidase</fullName>
        <ecNumber evidence="4">1.4.3.16</ecNumber>
    </recommendedName>
</protein>
<proteinExistence type="inferred from homology"/>
<keyword evidence="7" id="KW-0274">FAD</keyword>
<dbReference type="SUPFAM" id="SSF56425">
    <property type="entry name" value="Succinate dehydrogenase/fumarate reductase flavoprotein, catalytic domain"/>
    <property type="match status" value="1"/>
</dbReference>
<dbReference type="Gene3D" id="3.90.700.10">
    <property type="entry name" value="Succinate dehydrogenase/fumarate reductase flavoprotein, catalytic domain"/>
    <property type="match status" value="1"/>
</dbReference>
<dbReference type="Pfam" id="PF00890">
    <property type="entry name" value="FAD_binding_2"/>
    <property type="match status" value="1"/>
</dbReference>
<keyword evidence="6" id="KW-0662">Pyridine nucleotide biosynthesis</keyword>
<dbReference type="GO" id="GO:0034628">
    <property type="term" value="P:'de novo' NAD+ biosynthetic process from L-aspartate"/>
    <property type="evidence" value="ECO:0007669"/>
    <property type="project" value="TreeGrafter"/>
</dbReference>
<evidence type="ECO:0000259" key="10">
    <source>
        <dbReference type="Pfam" id="PF02910"/>
    </source>
</evidence>
<feature type="domain" description="FAD-dependent oxidoreductase 2 FAD-binding" evidence="9">
    <location>
        <begin position="3"/>
        <end position="110"/>
    </location>
</feature>
<evidence type="ECO:0000256" key="1">
    <source>
        <dbReference type="ARBA" id="ARBA00001974"/>
    </source>
</evidence>
<dbReference type="EMBL" id="BARV01026924">
    <property type="protein sequence ID" value="GAI45689.1"/>
    <property type="molecule type" value="Genomic_DNA"/>
</dbReference>
<name>X1QQZ3_9ZZZZ</name>
<dbReference type="PANTHER" id="PTHR42716">
    <property type="entry name" value="L-ASPARTATE OXIDASE"/>
    <property type="match status" value="1"/>
</dbReference>
<reference evidence="11" key="1">
    <citation type="journal article" date="2014" name="Front. Microbiol.">
        <title>High frequency of phylogenetically diverse reductive dehalogenase-homologous genes in deep subseafloor sedimentary metagenomes.</title>
        <authorList>
            <person name="Kawai M."/>
            <person name="Futagami T."/>
            <person name="Toyoda A."/>
            <person name="Takaki Y."/>
            <person name="Nishi S."/>
            <person name="Hori S."/>
            <person name="Arai W."/>
            <person name="Tsubouchi T."/>
            <person name="Morono Y."/>
            <person name="Uchiyama I."/>
            <person name="Ito T."/>
            <person name="Fujiyama A."/>
            <person name="Inagaki F."/>
            <person name="Takami H."/>
        </authorList>
    </citation>
    <scope>NUCLEOTIDE SEQUENCE</scope>
    <source>
        <strain evidence="11">Expedition CK06-06</strain>
    </source>
</reference>
<feature type="domain" description="Fumarate reductase/succinate dehydrogenase flavoprotein-like C-terminal" evidence="10">
    <location>
        <begin position="162"/>
        <end position="245"/>
    </location>
</feature>
<dbReference type="Gene3D" id="1.20.58.100">
    <property type="entry name" value="Fumarate reductase/succinate dehydrogenase flavoprotein-like, C-terminal domain"/>
    <property type="match status" value="1"/>
</dbReference>
<dbReference type="SUPFAM" id="SSF46977">
    <property type="entry name" value="Succinate dehydrogenase/fumarate reductase flavoprotein C-terminal domain"/>
    <property type="match status" value="1"/>
</dbReference>
<organism evidence="11">
    <name type="scientific">marine sediment metagenome</name>
    <dbReference type="NCBI Taxonomy" id="412755"/>
    <lineage>
        <taxon>unclassified sequences</taxon>
        <taxon>metagenomes</taxon>
        <taxon>ecological metagenomes</taxon>
    </lineage>
</organism>
<comment type="pathway">
    <text evidence="2">Cofactor biosynthesis; NAD(+) biosynthesis; iminoaspartate from L-aspartate (oxidase route): step 1/1.</text>
</comment>
<dbReference type="GO" id="GO:0008734">
    <property type="term" value="F:L-aspartate oxidase activity"/>
    <property type="evidence" value="ECO:0007669"/>
    <property type="project" value="UniProtKB-EC"/>
</dbReference>
<comment type="caution">
    <text evidence="11">The sequence shown here is derived from an EMBL/GenBank/DDBJ whole genome shotgun (WGS) entry which is preliminary data.</text>
</comment>
<dbReference type="InterPro" id="IPR003953">
    <property type="entry name" value="FAD-dep_OxRdtase_2_FAD-bd"/>
</dbReference>
<keyword evidence="5" id="KW-0285">Flavoprotein</keyword>
<evidence type="ECO:0000256" key="3">
    <source>
        <dbReference type="ARBA" id="ARBA00008562"/>
    </source>
</evidence>
<evidence type="ECO:0000256" key="6">
    <source>
        <dbReference type="ARBA" id="ARBA00022642"/>
    </source>
</evidence>
<dbReference type="Gene3D" id="3.50.50.60">
    <property type="entry name" value="FAD/NAD(P)-binding domain"/>
    <property type="match status" value="1"/>
</dbReference>
<evidence type="ECO:0000259" key="9">
    <source>
        <dbReference type="Pfam" id="PF00890"/>
    </source>
</evidence>
<dbReference type="InterPro" id="IPR005288">
    <property type="entry name" value="NadB"/>
</dbReference>
<dbReference type="PANTHER" id="PTHR42716:SF2">
    <property type="entry name" value="L-ASPARTATE OXIDASE, CHLOROPLASTIC"/>
    <property type="match status" value="1"/>
</dbReference>
<dbReference type="AlphaFoldDB" id="X1QQZ3"/>
<sequence length="248" mass="27267">PEGDLAPRDVVARSILYEMKKNGSDRVFIDITHLPPRVITTRFPHIYRFCLDHGLDITKGLIPVAPAAHYMMGGIKVNSWGETNIAGLFACGETACTGVHGANRLASNSLLEAAVFSKRIVEKTRRGAKTEAPAVSKVVEVHRSLSDRQVPQVVPVPSLSAVQQLQWDKVGIIRNKEGLTQAADILAVWQRSLPQPTDRPSCELSNLVLTGRLVTEAALLREESRGAHSRSDFPQSSPRWQCHIVLTQ</sequence>
<dbReference type="InterPro" id="IPR036188">
    <property type="entry name" value="FAD/NAD-bd_sf"/>
</dbReference>
<dbReference type="SUPFAM" id="SSF51905">
    <property type="entry name" value="FAD/NAD(P)-binding domain"/>
    <property type="match status" value="1"/>
</dbReference>
<evidence type="ECO:0000256" key="7">
    <source>
        <dbReference type="ARBA" id="ARBA00022827"/>
    </source>
</evidence>
<accession>X1QQZ3</accession>
<keyword evidence="8" id="KW-0560">Oxidoreductase</keyword>
<dbReference type="InterPro" id="IPR015939">
    <property type="entry name" value="Fum_Rdtase/Succ_DH_flav-like_C"/>
</dbReference>
<evidence type="ECO:0000256" key="4">
    <source>
        <dbReference type="ARBA" id="ARBA00012173"/>
    </source>
</evidence>
<dbReference type="EC" id="1.4.3.16" evidence="4"/>
<dbReference type="InterPro" id="IPR027477">
    <property type="entry name" value="Succ_DH/fumarate_Rdtase_cat_sf"/>
</dbReference>